<comment type="function">
    <text evidence="6">Involved in bacteriochlorophyll biosynthesis; introduces a magnesium ion into protoporphyrin IX to yield Mg-protoporphyrin IX.</text>
</comment>
<dbReference type="InterPro" id="IPR041628">
    <property type="entry name" value="ChlI/MoxR_AAA_lid"/>
</dbReference>
<dbReference type="PANTHER" id="PTHR35023:SF1">
    <property type="entry name" value="MG-PROTOPORPHYRIN IX CHELATASE"/>
    <property type="match status" value="1"/>
</dbReference>
<comment type="pathway">
    <text evidence="1">Porphyrin-containing compound metabolism; bacteriochlorophyll biosynthesis.</text>
</comment>
<keyword evidence="4" id="KW-0067">ATP-binding</keyword>
<feature type="domain" description="VWFA" evidence="8">
    <location>
        <begin position="475"/>
        <end position="587"/>
    </location>
</feature>
<dbReference type="Proteomes" id="UP000019140">
    <property type="component" value="Unassembled WGS sequence"/>
</dbReference>
<evidence type="ECO:0000256" key="6">
    <source>
        <dbReference type="ARBA" id="ARBA00053551"/>
    </source>
</evidence>
<name>W4M8Y8_9BACT</name>
<dbReference type="SMART" id="SM00382">
    <property type="entry name" value="AAA"/>
    <property type="match status" value="1"/>
</dbReference>
<comment type="caution">
    <text evidence="9">The sequence shown here is derived from an EMBL/GenBank/DDBJ whole genome shotgun (WGS) entry which is preliminary data.</text>
</comment>
<dbReference type="InterPro" id="IPR002035">
    <property type="entry name" value="VWF_A"/>
</dbReference>
<organism evidence="9 10">
    <name type="scientific">Candidatus Entotheonella gemina</name>
    <dbReference type="NCBI Taxonomy" id="1429439"/>
    <lineage>
        <taxon>Bacteria</taxon>
        <taxon>Pseudomonadati</taxon>
        <taxon>Nitrospinota/Tectimicrobiota group</taxon>
        <taxon>Candidatus Tectimicrobiota</taxon>
        <taxon>Candidatus Entotheonellia</taxon>
        <taxon>Candidatus Entotheonellales</taxon>
        <taxon>Candidatus Entotheonellaceae</taxon>
        <taxon>Candidatus Entotheonella</taxon>
    </lineage>
</organism>
<dbReference type="SUPFAM" id="SSF53300">
    <property type="entry name" value="vWA-like"/>
    <property type="match status" value="1"/>
</dbReference>
<evidence type="ECO:0000256" key="2">
    <source>
        <dbReference type="ARBA" id="ARBA00005799"/>
    </source>
</evidence>
<dbReference type="Gene3D" id="3.40.50.300">
    <property type="entry name" value="P-loop containing nucleotide triphosphate hydrolases"/>
    <property type="match status" value="1"/>
</dbReference>
<feature type="non-terminal residue" evidence="9">
    <location>
        <position position="587"/>
    </location>
</feature>
<protein>
    <recommendedName>
        <fullName evidence="5">Mg-protoporphyrin IX chelatase</fullName>
    </recommendedName>
</protein>
<dbReference type="InterPro" id="IPR052989">
    <property type="entry name" value="Mg-chelatase_DI-like"/>
</dbReference>
<dbReference type="AlphaFoldDB" id="W4M8Y8"/>
<evidence type="ECO:0000313" key="9">
    <source>
        <dbReference type="EMBL" id="ETX06665.1"/>
    </source>
</evidence>
<feature type="region of interest" description="Disordered" evidence="7">
    <location>
        <begin position="393"/>
        <end position="425"/>
    </location>
</feature>
<accession>W4M8Y8</accession>
<dbReference type="GO" id="GO:0005524">
    <property type="term" value="F:ATP binding"/>
    <property type="evidence" value="ECO:0007669"/>
    <property type="project" value="UniProtKB-KW"/>
</dbReference>
<reference evidence="9 10" key="1">
    <citation type="journal article" date="2014" name="Nature">
        <title>An environmental bacterial taxon with a large and distinct metabolic repertoire.</title>
        <authorList>
            <person name="Wilson M.C."/>
            <person name="Mori T."/>
            <person name="Ruckert C."/>
            <person name="Uria A.R."/>
            <person name="Helf M.J."/>
            <person name="Takada K."/>
            <person name="Gernert C."/>
            <person name="Steffens U.A."/>
            <person name="Heycke N."/>
            <person name="Schmitt S."/>
            <person name="Rinke C."/>
            <person name="Helfrich E.J."/>
            <person name="Brachmann A.O."/>
            <person name="Gurgui C."/>
            <person name="Wakimoto T."/>
            <person name="Kracht M."/>
            <person name="Crusemann M."/>
            <person name="Hentschel U."/>
            <person name="Abe I."/>
            <person name="Matsunaga S."/>
            <person name="Kalinowski J."/>
            <person name="Takeyama H."/>
            <person name="Piel J."/>
        </authorList>
    </citation>
    <scope>NUCLEOTIDE SEQUENCE [LARGE SCALE GENOMIC DNA]</scope>
    <source>
        <strain evidence="10">TSY2</strain>
    </source>
</reference>
<feature type="region of interest" description="Disordered" evidence="7">
    <location>
        <begin position="317"/>
        <end position="379"/>
    </location>
</feature>
<dbReference type="InterPro" id="IPR036465">
    <property type="entry name" value="vWFA_dom_sf"/>
</dbReference>
<gene>
    <name evidence="9" type="ORF">ETSY2_15770</name>
</gene>
<comment type="similarity">
    <text evidence="2">Belongs to the Mg-chelatase subunits D/I family.</text>
</comment>
<evidence type="ECO:0000256" key="3">
    <source>
        <dbReference type="ARBA" id="ARBA00022741"/>
    </source>
</evidence>
<keyword evidence="10" id="KW-1185">Reference proteome</keyword>
<dbReference type="InterPro" id="IPR003593">
    <property type="entry name" value="AAA+_ATPase"/>
</dbReference>
<proteinExistence type="inferred from homology"/>
<dbReference type="HOGENOM" id="CLU_016684_6_0_7"/>
<evidence type="ECO:0000256" key="7">
    <source>
        <dbReference type="SAM" id="MobiDB-lite"/>
    </source>
</evidence>
<feature type="compositionally biased region" description="Acidic residues" evidence="7">
    <location>
        <begin position="325"/>
        <end position="334"/>
    </location>
</feature>
<evidence type="ECO:0000256" key="4">
    <source>
        <dbReference type="ARBA" id="ARBA00022840"/>
    </source>
</evidence>
<dbReference type="Gene3D" id="1.10.8.80">
    <property type="entry name" value="Magnesium chelatase subunit I, C-Terminal domain"/>
    <property type="match status" value="1"/>
</dbReference>
<dbReference type="Pfam" id="PF17863">
    <property type="entry name" value="AAA_lid_2"/>
    <property type="match status" value="1"/>
</dbReference>
<dbReference type="Pfam" id="PF01078">
    <property type="entry name" value="Mg_chelatase"/>
    <property type="match status" value="1"/>
</dbReference>
<dbReference type="PANTHER" id="PTHR35023">
    <property type="entry name" value="CHELATASE-RELATED"/>
    <property type="match status" value="1"/>
</dbReference>
<evidence type="ECO:0000256" key="5">
    <source>
        <dbReference type="ARBA" id="ARBA00030759"/>
    </source>
</evidence>
<dbReference type="PROSITE" id="PS50234">
    <property type="entry name" value="VWFA"/>
    <property type="match status" value="1"/>
</dbReference>
<dbReference type="EMBL" id="AZHX01000637">
    <property type="protein sequence ID" value="ETX06665.1"/>
    <property type="molecule type" value="Genomic_DNA"/>
</dbReference>
<evidence type="ECO:0000313" key="10">
    <source>
        <dbReference type="Proteomes" id="UP000019140"/>
    </source>
</evidence>
<evidence type="ECO:0000259" key="8">
    <source>
        <dbReference type="PROSITE" id="PS50234"/>
    </source>
</evidence>
<dbReference type="InterPro" id="IPR000523">
    <property type="entry name" value="Mg_chelatse_chII-like_cat_dom"/>
</dbReference>
<feature type="compositionally biased region" description="Pro residues" evidence="7">
    <location>
        <begin position="343"/>
        <end position="352"/>
    </location>
</feature>
<dbReference type="Gene3D" id="3.40.50.410">
    <property type="entry name" value="von Willebrand factor, type A domain"/>
    <property type="match status" value="1"/>
</dbReference>
<sequence length="587" mass="64165">MSGRQVFPFPAIVGQEEIKLALLLNAICPAIGGVLIRGHKGTAKSTAVRALSRILPDIEVVSDCPFMCAPSSAPEACPRCATASTARQSAVRSARLVELPLGVTEDRVAGTLDIERALKSGEKHFEPGLLAAAHRGMLYIDEVNLLSDHIVDILLDAAAMGVNYVEREGVSVSHASSFILVGTMNPEEGELRPQLLDRFGLAVDVQAAHDIDMRTEVVRRRIAFDEHPNAFQQQWAETERAEQKRLLDARRLLPEVHLHDDLLKMIAGICNDFGVDGMRADIVMYRAAVALAAYEGRTDVSEADIRRVAPLVLPHRRRRQPFDEPNVDEQELDDSMERHRPNPPESHTPPPESDASGDSGEGDGAPEPDGQGRTPEDKQAPIGQTYAVQALEGPLQQGIAQQRATGRRSRKLGGRSGHYVTSRQPQGRVRDVAIDATLRAAAPNLYERRLSEENPVLIRSTDLREKVRESRGGNLILFAVDASGSMGARDRMIATKGAIMSLLLDAYQKRDQVGMVSFRGRDASIILPPTSSVELAQQYLVHMKTGGRTPLAAGLAKAYELLSRSRHRDRDMQPLLVLLTDGRANAG</sequence>
<dbReference type="SUPFAM" id="SSF52540">
    <property type="entry name" value="P-loop containing nucleoside triphosphate hydrolases"/>
    <property type="match status" value="1"/>
</dbReference>
<dbReference type="InterPro" id="IPR027417">
    <property type="entry name" value="P-loop_NTPase"/>
</dbReference>
<dbReference type="Pfam" id="PF13519">
    <property type="entry name" value="VWA_2"/>
    <property type="match status" value="1"/>
</dbReference>
<keyword evidence="3" id="KW-0547">Nucleotide-binding</keyword>
<evidence type="ECO:0000256" key="1">
    <source>
        <dbReference type="ARBA" id="ARBA00004800"/>
    </source>
</evidence>